<dbReference type="Gene3D" id="1.20.1260.10">
    <property type="match status" value="1"/>
</dbReference>
<dbReference type="Pfam" id="PF11553">
    <property type="entry name" value="DUF3231"/>
    <property type="match status" value="1"/>
</dbReference>
<accession>A0A4Z0QXR7</accession>
<dbReference type="OrthoDB" id="1675670at2"/>
<dbReference type="InterPro" id="IPR012347">
    <property type="entry name" value="Ferritin-like"/>
</dbReference>
<evidence type="ECO:0000313" key="1">
    <source>
        <dbReference type="EMBL" id="TGE35572.1"/>
    </source>
</evidence>
<keyword evidence="2" id="KW-1185">Reference proteome</keyword>
<gene>
    <name evidence="1" type="ORF">E4K67_24985</name>
</gene>
<dbReference type="RefSeq" id="WP_135551716.1">
    <property type="nucleotide sequence ID" value="NZ_SPQQ01000013.1"/>
</dbReference>
<evidence type="ECO:0000313" key="2">
    <source>
        <dbReference type="Proteomes" id="UP000298460"/>
    </source>
</evidence>
<dbReference type="EMBL" id="SPQQ01000013">
    <property type="protein sequence ID" value="TGE35572.1"/>
    <property type="molecule type" value="Genomic_DNA"/>
</dbReference>
<dbReference type="AlphaFoldDB" id="A0A4Z0QXR7"/>
<comment type="caution">
    <text evidence="1">The sequence shown here is derived from an EMBL/GenBank/DDBJ whole genome shotgun (WGS) entry which is preliminary data.</text>
</comment>
<sequence>MNDFIEISKKVNVMALSKGLIARAPNIPIPDRVEFVTADISFFKGLMGDKRPINALEICHIFINIHQRQLENALILGFGQVAKAKKVKDYFSRGKQIIDKQVGVLGSLMEDEDLPKPINFDYLVTDSTESPYSDKLMMFHATIFLAHSISGYGLALANCARTDIIADITRLMAEFGDYVKDGLDLMIENGWLERVPEAANRKELRTTN</sequence>
<protein>
    <submittedName>
        <fullName evidence="1">DUF3231 family protein</fullName>
    </submittedName>
</protein>
<dbReference type="Proteomes" id="UP000298460">
    <property type="component" value="Unassembled WGS sequence"/>
</dbReference>
<dbReference type="InterPro" id="IPR021617">
    <property type="entry name" value="DUF3231"/>
</dbReference>
<proteinExistence type="predicted"/>
<organism evidence="1 2">
    <name type="scientific">Desulfosporosinus fructosivorans</name>
    <dbReference type="NCBI Taxonomy" id="2018669"/>
    <lineage>
        <taxon>Bacteria</taxon>
        <taxon>Bacillati</taxon>
        <taxon>Bacillota</taxon>
        <taxon>Clostridia</taxon>
        <taxon>Eubacteriales</taxon>
        <taxon>Desulfitobacteriaceae</taxon>
        <taxon>Desulfosporosinus</taxon>
    </lineage>
</organism>
<name>A0A4Z0QXR7_9FIRM</name>
<reference evidence="1 2" key="1">
    <citation type="submission" date="2019-03" db="EMBL/GenBank/DDBJ databases">
        <title>Draft Genome Sequence of Desulfosporosinus fructosivorans Strain 63.6F, Isolated from Marine Sediment in the Baltic Sea.</title>
        <authorList>
            <person name="Hausmann B."/>
            <person name="Vandieken V."/>
            <person name="Pjevac P."/>
            <person name="Schreck K."/>
            <person name="Herbold C.W."/>
            <person name="Loy A."/>
        </authorList>
    </citation>
    <scope>NUCLEOTIDE SEQUENCE [LARGE SCALE GENOMIC DNA]</scope>
    <source>
        <strain evidence="1 2">63.6F</strain>
    </source>
</reference>